<dbReference type="SUPFAM" id="SSF53474">
    <property type="entry name" value="alpha/beta-Hydrolases"/>
    <property type="match status" value="1"/>
</dbReference>
<dbReference type="GO" id="GO:0008374">
    <property type="term" value="F:O-acyltransferase activity"/>
    <property type="evidence" value="ECO:0007669"/>
    <property type="project" value="InterPro"/>
</dbReference>
<dbReference type="Gene3D" id="3.40.50.1820">
    <property type="entry name" value="alpha/beta hydrolase"/>
    <property type="match status" value="1"/>
</dbReference>
<dbReference type="InterPro" id="IPR029058">
    <property type="entry name" value="AB_hydrolase_fold"/>
</dbReference>
<proteinExistence type="predicted"/>
<keyword evidence="1" id="KW-0812">Transmembrane</keyword>
<reference evidence="2" key="1">
    <citation type="submission" date="2021-06" db="EMBL/GenBank/DDBJ databases">
        <authorList>
            <person name="Rolland C."/>
        </authorList>
    </citation>
    <scope>NUCLEOTIDE SEQUENCE</scope>
    <source>
        <strain evidence="2">347.936635</strain>
    </source>
</reference>
<dbReference type="InterPro" id="IPR003386">
    <property type="entry name" value="LACT/PDAT_acylTrfase"/>
</dbReference>
<dbReference type="EMBL" id="MZ420154">
    <property type="protein sequence ID" value="QYA18859.1"/>
    <property type="molecule type" value="Genomic_DNA"/>
</dbReference>
<dbReference type="PANTHER" id="PTHR11440">
    <property type="entry name" value="LECITHIN-CHOLESTEROL ACYLTRANSFERASE-RELATED"/>
    <property type="match status" value="1"/>
</dbReference>
<organism evidence="2">
    <name type="scientific">Clandestinovirus</name>
    <dbReference type="NCBI Taxonomy" id="2831644"/>
    <lineage>
        <taxon>Viruses</taxon>
    </lineage>
</organism>
<evidence type="ECO:0000256" key="1">
    <source>
        <dbReference type="SAM" id="Phobius"/>
    </source>
</evidence>
<keyword evidence="1" id="KW-1133">Transmembrane helix</keyword>
<feature type="transmembrane region" description="Helical" evidence="1">
    <location>
        <begin position="12"/>
        <end position="40"/>
    </location>
</feature>
<protein>
    <submittedName>
        <fullName evidence="2">Phospholipase</fullName>
    </submittedName>
</protein>
<accession>A0A8F8KRK4</accession>
<dbReference type="GO" id="GO:0006629">
    <property type="term" value="P:lipid metabolic process"/>
    <property type="evidence" value="ECO:0007669"/>
    <property type="project" value="InterPro"/>
</dbReference>
<dbReference type="Pfam" id="PF02450">
    <property type="entry name" value="LCAT"/>
    <property type="match status" value="1"/>
</dbReference>
<sequence length="402" mass="45457">MPQTTTMLSQAIILFAITIPSFCGILPTILVPGIGGSVLYASKDKLPPTRVWLCYTQQDKYALEYLDSDYINGTTVSKKGYSIDNGVSYDNWKDGHLPPVDKLDTDLWFEGYKTYYYHNVIEAFKKSGYVPGVTLFGYPYDWRQHVCHDEIVTRFWKTIDLALTNANSSQVNIISHSMGGLVVQCALMHRPYRWKDIKNWVTIATPFRGAGIAVKSYMNGYDLGIGTSWVGGFSEQTSSKIMLNFASVPNLLPLTNNTGPTLSFNLNGQPTNVTGDQLLDTISKMTNLSSEFLESGQIWRHKMFRNRIEPPFTHMVIYSSSWLTKNDIVVKQPVTSIEQLRGVKNTDLEFGMVNGDGTVPEYSSTKPFFKKALLHQYKGWGDHVDMLKDDKLIQLLLDFIYI</sequence>
<evidence type="ECO:0000313" key="2">
    <source>
        <dbReference type="EMBL" id="QYA18859.1"/>
    </source>
</evidence>
<name>A0A8F8KRK4_9VIRU</name>
<keyword evidence="1" id="KW-0472">Membrane</keyword>
<gene>
    <name evidence="2" type="ORF">KOM_12_591</name>
</gene>